<protein>
    <submittedName>
        <fullName evidence="1">Uncharacterized protein</fullName>
    </submittedName>
</protein>
<evidence type="ECO:0000313" key="1">
    <source>
        <dbReference type="EMBL" id="GCE32187.1"/>
    </source>
</evidence>
<dbReference type="EMBL" id="BIFT01000004">
    <property type="protein sequence ID" value="GCE32187.1"/>
    <property type="molecule type" value="Genomic_DNA"/>
</dbReference>
<dbReference type="AlphaFoldDB" id="A0A402BLF6"/>
<organism evidence="1 2">
    <name type="scientific">Dictyobacter alpinus</name>
    <dbReference type="NCBI Taxonomy" id="2014873"/>
    <lineage>
        <taxon>Bacteria</taxon>
        <taxon>Bacillati</taxon>
        <taxon>Chloroflexota</taxon>
        <taxon>Ktedonobacteria</taxon>
        <taxon>Ktedonobacterales</taxon>
        <taxon>Dictyobacteraceae</taxon>
        <taxon>Dictyobacter</taxon>
    </lineage>
</organism>
<reference evidence="2" key="1">
    <citation type="submission" date="2018-12" db="EMBL/GenBank/DDBJ databases">
        <title>Tengunoibacter tsumagoiensis gen. nov., sp. nov., Dictyobacter kobayashii sp. nov., D. alpinus sp. nov., and D. joshuensis sp. nov. and description of Dictyobacteraceae fam. nov. within the order Ktedonobacterales isolated from Tengu-no-mugimeshi.</title>
        <authorList>
            <person name="Wang C.M."/>
            <person name="Zheng Y."/>
            <person name="Sakai Y."/>
            <person name="Toyoda A."/>
            <person name="Minakuchi Y."/>
            <person name="Abe K."/>
            <person name="Yokota A."/>
            <person name="Yabe S."/>
        </authorList>
    </citation>
    <scope>NUCLEOTIDE SEQUENCE [LARGE SCALE GENOMIC DNA]</scope>
    <source>
        <strain evidence="2">Uno16</strain>
    </source>
</reference>
<name>A0A402BLF6_9CHLR</name>
<dbReference type="Proteomes" id="UP000287171">
    <property type="component" value="Unassembled WGS sequence"/>
</dbReference>
<comment type="caution">
    <text evidence="1">The sequence shown here is derived from an EMBL/GenBank/DDBJ whole genome shotgun (WGS) entry which is preliminary data.</text>
</comment>
<sequence length="71" mass="8532">MIGFKKNLLFVQIIHKGDNVMKKRVRKYRRRPQLRTWHDVVIFVVIWLMTDTSSQHAAVTVFRSLMHLNLL</sequence>
<evidence type="ECO:0000313" key="2">
    <source>
        <dbReference type="Proteomes" id="UP000287171"/>
    </source>
</evidence>
<accession>A0A402BLF6</accession>
<proteinExistence type="predicted"/>
<gene>
    <name evidence="1" type="ORF">KDA_76710</name>
</gene>
<keyword evidence="2" id="KW-1185">Reference proteome</keyword>